<keyword evidence="2" id="KW-1185">Reference proteome</keyword>
<protein>
    <submittedName>
        <fullName evidence="1">Uncharacterized protein</fullName>
    </submittedName>
</protein>
<accession>A0ABW3QUN5</accession>
<reference evidence="2" key="1">
    <citation type="journal article" date="2019" name="Int. J. Syst. Evol. Microbiol.">
        <title>The Global Catalogue of Microorganisms (GCM) 10K type strain sequencing project: providing services to taxonomists for standard genome sequencing and annotation.</title>
        <authorList>
            <consortium name="The Broad Institute Genomics Platform"/>
            <consortium name="The Broad Institute Genome Sequencing Center for Infectious Disease"/>
            <person name="Wu L."/>
            <person name="Ma J."/>
        </authorList>
    </citation>
    <scope>NUCLEOTIDE SEQUENCE [LARGE SCALE GENOMIC DNA]</scope>
    <source>
        <strain evidence="2">CCUG 60214</strain>
    </source>
</reference>
<dbReference type="RefSeq" id="WP_380723909.1">
    <property type="nucleotide sequence ID" value="NZ_JBHTLK010000066.1"/>
</dbReference>
<dbReference type="Proteomes" id="UP001597168">
    <property type="component" value="Unassembled WGS sequence"/>
</dbReference>
<organism evidence="1 2">
    <name type="scientific">Saccharothrix hoggarensis</name>
    <dbReference type="NCBI Taxonomy" id="913853"/>
    <lineage>
        <taxon>Bacteria</taxon>
        <taxon>Bacillati</taxon>
        <taxon>Actinomycetota</taxon>
        <taxon>Actinomycetes</taxon>
        <taxon>Pseudonocardiales</taxon>
        <taxon>Pseudonocardiaceae</taxon>
        <taxon>Saccharothrix</taxon>
    </lineage>
</organism>
<proteinExistence type="predicted"/>
<sequence length="144" mass="15705">MHVEAEHLADYLTEGALRIVPTEVCRAFSGYLDSLPWDASGARLDWAAVPHREIRLRGVSEEDVVTLLGDSRAARHGHLLVLYSPTEPGLLCDFSFGARNFDELYWKAPGVRFMCGAGIREGELVPISGDLIQVDGGAVLTALI</sequence>
<evidence type="ECO:0000313" key="2">
    <source>
        <dbReference type="Proteomes" id="UP001597168"/>
    </source>
</evidence>
<gene>
    <name evidence="1" type="ORF">ACFQ3T_15235</name>
</gene>
<comment type="caution">
    <text evidence="1">The sequence shown here is derived from an EMBL/GenBank/DDBJ whole genome shotgun (WGS) entry which is preliminary data.</text>
</comment>
<evidence type="ECO:0000313" key="1">
    <source>
        <dbReference type="EMBL" id="MFD1148484.1"/>
    </source>
</evidence>
<dbReference type="EMBL" id="JBHTLK010000066">
    <property type="protein sequence ID" value="MFD1148484.1"/>
    <property type="molecule type" value="Genomic_DNA"/>
</dbReference>
<name>A0ABW3QUN5_9PSEU</name>